<dbReference type="Proteomes" id="UP001055115">
    <property type="component" value="Unassembled WGS sequence"/>
</dbReference>
<name>A0AA37P7J8_9PEZI</name>
<dbReference type="EMBL" id="BQXU01000009">
    <property type="protein sequence ID" value="GKT44284.1"/>
    <property type="molecule type" value="Genomic_DNA"/>
</dbReference>
<organism evidence="1 2">
    <name type="scientific">Colletotrichum spaethianum</name>
    <dbReference type="NCBI Taxonomy" id="700344"/>
    <lineage>
        <taxon>Eukaryota</taxon>
        <taxon>Fungi</taxon>
        <taxon>Dikarya</taxon>
        <taxon>Ascomycota</taxon>
        <taxon>Pezizomycotina</taxon>
        <taxon>Sordariomycetes</taxon>
        <taxon>Hypocreomycetidae</taxon>
        <taxon>Glomerellales</taxon>
        <taxon>Glomerellaceae</taxon>
        <taxon>Colletotrichum</taxon>
        <taxon>Colletotrichum spaethianum species complex</taxon>
    </lineage>
</organism>
<gene>
    <name evidence="1" type="ORF">ColSpa_04465</name>
</gene>
<reference evidence="1 2" key="1">
    <citation type="submission" date="2022-03" db="EMBL/GenBank/DDBJ databases">
        <title>Genome data of Colletotrichum spp.</title>
        <authorList>
            <person name="Utami Y.D."/>
            <person name="Hiruma K."/>
        </authorList>
    </citation>
    <scope>NUCLEOTIDE SEQUENCE [LARGE SCALE GENOMIC DNA]</scope>
    <source>
        <strain evidence="1 2">MAFF 239500</strain>
    </source>
</reference>
<sequence>MAGHVPRRRKDGITQRYKATPRKLDLIEADDDTNANAPEGYCTGLGWAAAERMHKKGGGGG</sequence>
<evidence type="ECO:0000313" key="1">
    <source>
        <dbReference type="EMBL" id="GKT44284.1"/>
    </source>
</evidence>
<accession>A0AA37P7J8</accession>
<dbReference type="RefSeq" id="XP_049126634.1">
    <property type="nucleotide sequence ID" value="XM_049270677.1"/>
</dbReference>
<dbReference type="GeneID" id="73325267"/>
<evidence type="ECO:0000313" key="2">
    <source>
        <dbReference type="Proteomes" id="UP001055115"/>
    </source>
</evidence>
<protein>
    <submittedName>
        <fullName evidence="1">Uncharacterized protein</fullName>
    </submittedName>
</protein>
<proteinExistence type="predicted"/>
<comment type="caution">
    <text evidence="1">The sequence shown here is derived from an EMBL/GenBank/DDBJ whole genome shotgun (WGS) entry which is preliminary data.</text>
</comment>
<keyword evidence="2" id="KW-1185">Reference proteome</keyword>
<dbReference type="AlphaFoldDB" id="A0AA37P7J8"/>